<dbReference type="AlphaFoldDB" id="A0AAU9XYC3"/>
<proteinExistence type="predicted"/>
<feature type="domain" description="MalT-like TPR region" evidence="3">
    <location>
        <begin position="360"/>
        <end position="498"/>
    </location>
</feature>
<dbReference type="Proteomes" id="UP001159428">
    <property type="component" value="Unassembled WGS sequence"/>
</dbReference>
<dbReference type="SUPFAM" id="SSF81901">
    <property type="entry name" value="HCP-like"/>
    <property type="match status" value="1"/>
</dbReference>
<dbReference type="InterPro" id="IPR024983">
    <property type="entry name" value="CHAT_dom"/>
</dbReference>
<dbReference type="InterPro" id="IPR019734">
    <property type="entry name" value="TPR_rpt"/>
</dbReference>
<feature type="domain" description="CHAT" evidence="2">
    <location>
        <begin position="738"/>
        <end position="1010"/>
    </location>
</feature>
<dbReference type="InterPro" id="IPR011990">
    <property type="entry name" value="TPR-like_helical_dom_sf"/>
</dbReference>
<dbReference type="InterPro" id="IPR041617">
    <property type="entry name" value="TPR_MalT"/>
</dbReference>
<dbReference type="PANTHER" id="PTHR10098">
    <property type="entry name" value="RAPSYN-RELATED"/>
    <property type="match status" value="1"/>
</dbReference>
<feature type="repeat" description="TPR" evidence="1">
    <location>
        <begin position="230"/>
        <end position="263"/>
    </location>
</feature>
<evidence type="ECO:0008006" key="6">
    <source>
        <dbReference type="Google" id="ProtNLM"/>
    </source>
</evidence>
<evidence type="ECO:0000256" key="1">
    <source>
        <dbReference type="PROSITE-ProRule" id="PRU00339"/>
    </source>
</evidence>
<reference evidence="4 5" key="1">
    <citation type="submission" date="2022-05" db="EMBL/GenBank/DDBJ databases">
        <authorList>
            <consortium name="Genoscope - CEA"/>
            <person name="William W."/>
        </authorList>
    </citation>
    <scope>NUCLEOTIDE SEQUENCE [LARGE SCALE GENOMIC DNA]</scope>
</reference>
<feature type="repeat" description="TPR" evidence="1">
    <location>
        <begin position="149"/>
        <end position="182"/>
    </location>
</feature>
<name>A0AAU9XYC3_9CNID</name>
<dbReference type="EMBL" id="CALNXJ010000075">
    <property type="protein sequence ID" value="CAH3160314.1"/>
    <property type="molecule type" value="Genomic_DNA"/>
</dbReference>
<keyword evidence="5" id="KW-1185">Reference proteome</keyword>
<dbReference type="Pfam" id="PF13176">
    <property type="entry name" value="TPR_7"/>
    <property type="match status" value="1"/>
</dbReference>
<comment type="caution">
    <text evidence="4">The sequence shown here is derived from an EMBL/GenBank/DDBJ whole genome shotgun (WGS) entry which is preliminary data.</text>
</comment>
<gene>
    <name evidence="4" type="ORF">PMEA_00032432</name>
</gene>
<accession>A0AAU9XYC3</accession>
<feature type="repeat" description="TPR" evidence="1">
    <location>
        <begin position="270"/>
        <end position="303"/>
    </location>
</feature>
<dbReference type="PANTHER" id="PTHR10098:SF108">
    <property type="entry name" value="TETRATRICOPEPTIDE REPEAT PROTEIN 28"/>
    <property type="match status" value="1"/>
</dbReference>
<evidence type="ECO:0000313" key="5">
    <source>
        <dbReference type="Proteomes" id="UP001159428"/>
    </source>
</evidence>
<sequence>MDKIPAVKAFLIGYAVAVFLTNTNRLMESIGFYFECLVLLNQLSVSKPSSVMTLIEHVIRRKFMRGVLLLEERGLKFYELGQIKESISCLKKALCIYEKAGPRFKEAWCHCHLGRSLHIASQYERAMEHYQKALDVSGLSRHEKQELEGRVYNNIGEVYNVRGNYEKARHYYEKAFKINKEIGNEIQQAIYYNNMGVMNHNYLGNLEAALDFHEKALEIRKRLGRRKDEGTSYNNIGGVYEARGDFKKALEYYEKSLKLSVDIEDRVLEAANLYFIGKVSMKLGQFRKALEYLERALQLKSDAGVKKAGNLTDLGNLYMSFGDYEKARQYHQQAIKLCEEKGDLEIMGICYKNASKLPSYLGDYEKAKSYLEKAIDVLEKTGNKVDLAMTFADISDIYISTGQYQKACEYLQKALKVSEEVGHIQLKTSVLISFAALNSALGKYEQAIEHAKDALKIVKEIGEKQREVSCYVLLGNVYFAQGHNEKAIWYQSKALELKKEIGMEDQSQIYLRNTLGKVYSSEGNFSKACENLHESIKIHKRTRSFLKDETDKISLDGKNYSCYKSLSWLLLREGNLNQALFTLELGRSRALVDLMSKSYGIKRSLVHNEVTTDALQNFFKEQQRNFLFIATFQMNSDFALWFVDKGGSVKFKLVKIDLETELFKESSATKEPEMDASSSTLDDPHCEDRSLALLYENDPFASQEQQLKPNKGSVQMQVKQIGSKSYIGLSYTVKSYAAFIAPIFDLIDSPEIIISPESGLFLTPFASLKDENGKYLSETVRVRLIPSITTLKLIHDSAASYHSQSGALIVGDPAVGPVEINGSVKTLDPLPKAREEAQMVSRLVGVRCLIGEEATKEEVLKRIQEVSLVHIAAHGDETTGEIALAPNRSVVGVPKIGDVLLTMNDIAQVGIRAKLVVLSCCHSARGKALKAEGIVGIARAFLGSGARSVLMSLWAVDDGATKAFMNIFYKFLIREKLSASESLHLTMKKMRESVLYSDRKHWAPFVLLGDNVTLTF</sequence>
<dbReference type="PROSITE" id="PS50293">
    <property type="entry name" value="TPR_REGION"/>
    <property type="match status" value="2"/>
</dbReference>
<dbReference type="Pfam" id="PF13424">
    <property type="entry name" value="TPR_12"/>
    <property type="match status" value="3"/>
</dbReference>
<evidence type="ECO:0000259" key="2">
    <source>
        <dbReference type="Pfam" id="PF12770"/>
    </source>
</evidence>
<feature type="repeat" description="TPR" evidence="1">
    <location>
        <begin position="468"/>
        <end position="501"/>
    </location>
</feature>
<dbReference type="PROSITE" id="PS50005">
    <property type="entry name" value="TPR"/>
    <property type="match status" value="6"/>
</dbReference>
<evidence type="ECO:0000259" key="3">
    <source>
        <dbReference type="Pfam" id="PF17874"/>
    </source>
</evidence>
<organism evidence="4 5">
    <name type="scientific">Pocillopora meandrina</name>
    <dbReference type="NCBI Taxonomy" id="46732"/>
    <lineage>
        <taxon>Eukaryota</taxon>
        <taxon>Metazoa</taxon>
        <taxon>Cnidaria</taxon>
        <taxon>Anthozoa</taxon>
        <taxon>Hexacorallia</taxon>
        <taxon>Scleractinia</taxon>
        <taxon>Astrocoeniina</taxon>
        <taxon>Pocilloporidae</taxon>
        <taxon>Pocillopora</taxon>
    </lineage>
</organism>
<dbReference type="Pfam" id="PF12770">
    <property type="entry name" value="CHAT"/>
    <property type="match status" value="1"/>
</dbReference>
<dbReference type="SUPFAM" id="SSF48452">
    <property type="entry name" value="TPR-like"/>
    <property type="match status" value="2"/>
</dbReference>
<dbReference type="Gene3D" id="1.25.40.10">
    <property type="entry name" value="Tetratricopeptide repeat domain"/>
    <property type="match status" value="4"/>
</dbReference>
<feature type="repeat" description="TPR" evidence="1">
    <location>
        <begin position="388"/>
        <end position="421"/>
    </location>
</feature>
<dbReference type="SMART" id="SM00028">
    <property type="entry name" value="TPR"/>
    <property type="match status" value="12"/>
</dbReference>
<protein>
    <recommendedName>
        <fullName evidence="6">CHAT domain-containing protein</fullName>
    </recommendedName>
</protein>
<dbReference type="Pfam" id="PF17874">
    <property type="entry name" value="TPR_MalT"/>
    <property type="match status" value="1"/>
</dbReference>
<evidence type="ECO:0000313" key="4">
    <source>
        <dbReference type="EMBL" id="CAH3160314.1"/>
    </source>
</evidence>
<feature type="repeat" description="TPR" evidence="1">
    <location>
        <begin position="308"/>
        <end position="341"/>
    </location>
</feature>
<keyword evidence="1" id="KW-0802">TPR repeat</keyword>